<gene>
    <name evidence="7" type="ORF">FQP89_09865</name>
</gene>
<keyword evidence="4" id="KW-0408">Iron</keyword>
<organism evidence="7 8">
    <name type="scientific">Vreelandella titanicae</name>
    <dbReference type="NCBI Taxonomy" id="664683"/>
    <lineage>
        <taxon>Bacteria</taxon>
        <taxon>Pseudomonadati</taxon>
        <taxon>Pseudomonadota</taxon>
        <taxon>Gammaproteobacteria</taxon>
        <taxon>Oceanospirillales</taxon>
        <taxon>Halomonadaceae</taxon>
        <taxon>Vreelandella</taxon>
    </lineage>
</organism>
<accession>A0A558J7P0</accession>
<keyword evidence="5" id="KW-0456">Lyase</keyword>
<evidence type="ECO:0000256" key="4">
    <source>
        <dbReference type="ARBA" id="ARBA00023004"/>
    </source>
</evidence>
<evidence type="ECO:0000256" key="5">
    <source>
        <dbReference type="ARBA" id="ARBA00023239"/>
    </source>
</evidence>
<evidence type="ECO:0000313" key="8">
    <source>
        <dbReference type="Proteomes" id="UP000317288"/>
    </source>
</evidence>
<proteinExistence type="inferred from homology"/>
<comment type="similarity">
    <text evidence="6">Belongs to the heme-containing dehydratase family.</text>
</comment>
<reference evidence="7 8" key="1">
    <citation type="submission" date="2019-07" db="EMBL/GenBank/DDBJ databases">
        <title>Diversity of Bacteria from Kongsfjorden, Arctic.</title>
        <authorList>
            <person name="Yu Y."/>
        </authorList>
    </citation>
    <scope>NUCLEOTIDE SEQUENCE [LARGE SCALE GENOMIC DNA]</scope>
    <source>
        <strain evidence="7 8">SM1922</strain>
    </source>
</reference>
<evidence type="ECO:0000256" key="6">
    <source>
        <dbReference type="ARBA" id="ARBA00034312"/>
    </source>
</evidence>
<dbReference type="InterPro" id="IPR025702">
    <property type="entry name" value="OXD"/>
</dbReference>
<dbReference type="GO" id="GO:0016829">
    <property type="term" value="F:lyase activity"/>
    <property type="evidence" value="ECO:0007669"/>
    <property type="project" value="UniProtKB-KW"/>
</dbReference>
<comment type="caution">
    <text evidence="7">The sequence shown here is derived from an EMBL/GenBank/DDBJ whole genome shotgun (WGS) entry which is preliminary data.</text>
</comment>
<evidence type="ECO:0000256" key="2">
    <source>
        <dbReference type="ARBA" id="ARBA00022617"/>
    </source>
</evidence>
<evidence type="ECO:0000313" key="7">
    <source>
        <dbReference type="EMBL" id="TVU89656.1"/>
    </source>
</evidence>
<evidence type="ECO:0000256" key="3">
    <source>
        <dbReference type="ARBA" id="ARBA00022723"/>
    </source>
</evidence>
<dbReference type="AlphaFoldDB" id="A0A558J7P0"/>
<keyword evidence="2" id="KW-0349">Heme</keyword>
<comment type="cofactor">
    <cofactor evidence="1">
        <name>heme b</name>
        <dbReference type="ChEBI" id="CHEBI:60344"/>
    </cofactor>
</comment>
<dbReference type="EMBL" id="VNFE01000003">
    <property type="protein sequence ID" value="TVU89656.1"/>
    <property type="molecule type" value="Genomic_DNA"/>
</dbReference>
<protein>
    <submittedName>
        <fullName evidence="7">Phenylacetaldoxime dehydratase family protein</fullName>
    </submittedName>
</protein>
<dbReference type="GO" id="GO:0046872">
    <property type="term" value="F:metal ion binding"/>
    <property type="evidence" value="ECO:0007669"/>
    <property type="project" value="UniProtKB-KW"/>
</dbReference>
<name>A0A558J7P0_9GAMM</name>
<keyword evidence="3" id="KW-0479">Metal-binding</keyword>
<evidence type="ECO:0000256" key="1">
    <source>
        <dbReference type="ARBA" id="ARBA00001970"/>
    </source>
</evidence>
<sequence>MRWSFIMTFHIDYPRVVPERRPPGHEPAAPRYTLRWTRPVNRLCCVYFGIQGRELAWDDQATFFSRIRESFIIDSAPEAHETLRFTDEAGYTNAVLVAYWTDPAVYMEWLRDAAFIQWLAEPKRLNDAYGYWRETIHVHYDRHETIYSEGNYRIGFGRCPDTQVVPMTTNGYFGAARDRFPVSAVDPLVSTFNVKRPEAGSKATLGRRLFAQVPHNLTSIRSGQYWGKAKQEQFDDYEEALRPKLMEGMQYLLDNKEETGTLCLRVMSNLDDNGDERYETSVHAYFASLEEMESWASSHPTHKTIYDHAIAKNRQYGKKREVVTWHEVFLLTEGVPFEYINCHPETGILPFCTLYERC</sequence>
<dbReference type="Proteomes" id="UP000317288">
    <property type="component" value="Unassembled WGS sequence"/>
</dbReference>
<dbReference type="Pfam" id="PF13816">
    <property type="entry name" value="Dehydratase_hem"/>
    <property type="match status" value="1"/>
</dbReference>